<dbReference type="PROSITE" id="PS50088">
    <property type="entry name" value="ANK_REPEAT"/>
    <property type="match status" value="1"/>
</dbReference>
<keyword evidence="3" id="KW-1185">Reference proteome</keyword>
<dbReference type="Pfam" id="PF12796">
    <property type="entry name" value="Ank_2"/>
    <property type="match status" value="1"/>
</dbReference>
<dbReference type="Gramene" id="EFJ38173">
    <property type="protein sequence ID" value="EFJ38173"/>
    <property type="gene ID" value="SELMODRAFT_403038"/>
</dbReference>
<dbReference type="SMART" id="SM00248">
    <property type="entry name" value="ANK"/>
    <property type="match status" value="1"/>
</dbReference>
<dbReference type="InterPro" id="IPR036770">
    <property type="entry name" value="Ankyrin_rpt-contain_sf"/>
</dbReference>
<organism evidence="3">
    <name type="scientific">Selaginella moellendorffii</name>
    <name type="common">Spikemoss</name>
    <dbReference type="NCBI Taxonomy" id="88036"/>
    <lineage>
        <taxon>Eukaryota</taxon>
        <taxon>Viridiplantae</taxon>
        <taxon>Streptophyta</taxon>
        <taxon>Embryophyta</taxon>
        <taxon>Tracheophyta</taxon>
        <taxon>Lycopodiopsida</taxon>
        <taxon>Selaginellales</taxon>
        <taxon>Selaginellaceae</taxon>
        <taxon>Selaginella</taxon>
    </lineage>
</organism>
<feature type="repeat" description="ANK" evidence="1">
    <location>
        <begin position="142"/>
        <end position="174"/>
    </location>
</feature>
<accession>D8QNV1</accession>
<name>D8QNV1_SELML</name>
<dbReference type="Proteomes" id="UP000001514">
    <property type="component" value="Unassembled WGS sequence"/>
</dbReference>
<evidence type="ECO:0000313" key="2">
    <source>
        <dbReference type="EMBL" id="EFJ38173.1"/>
    </source>
</evidence>
<gene>
    <name evidence="2" type="ORF">SELMODRAFT_403038</name>
</gene>
<dbReference type="Gene3D" id="1.25.40.20">
    <property type="entry name" value="Ankyrin repeat-containing domain"/>
    <property type="match status" value="1"/>
</dbReference>
<dbReference type="InParanoid" id="D8QNV1"/>
<evidence type="ECO:0000313" key="3">
    <source>
        <dbReference type="Proteomes" id="UP000001514"/>
    </source>
</evidence>
<dbReference type="EMBL" id="GL377565">
    <property type="protein sequence ID" value="EFJ38173.1"/>
    <property type="molecule type" value="Genomic_DNA"/>
</dbReference>
<dbReference type="PROSITE" id="PS50297">
    <property type="entry name" value="ANK_REP_REGION"/>
    <property type="match status" value="1"/>
</dbReference>
<evidence type="ECO:0000256" key="1">
    <source>
        <dbReference type="PROSITE-ProRule" id="PRU00023"/>
    </source>
</evidence>
<dbReference type="InterPro" id="IPR002110">
    <property type="entry name" value="Ankyrin_rpt"/>
</dbReference>
<protein>
    <submittedName>
        <fullName evidence="2">Uncharacterized protein</fullName>
    </submittedName>
</protein>
<dbReference type="SUPFAM" id="SSF48403">
    <property type="entry name" value="Ankyrin repeat"/>
    <property type="match status" value="1"/>
</dbReference>
<dbReference type="HOGENOM" id="CLU_673358_0_0_1"/>
<sequence length="409" mass="46947">MVFVMIVRYQQVPDGFRFTTDYHTEFREDSEDRGQVVPHGLKAEVIFEQLCHRQPGRYIEQGRRPHHVKHPSFLDLTSVIPDCKIYLAFSSNSFKYGRKYFKATKIKRFDLLCDFISNERIDYATLEELVYGLSSFNEESTDGRLPLVEACRCGNSQVVELLLREGANKNVGDRKGMIPYIEAVCSGKLRPEIMPQLMPNDAKNLTWIIAMNPQAIAHFARQEKNWVLEEITKLKRTLETVCNDKYNADELENLPKYGHLLQGVTTIFQANRLQKSPKRVFSGDTSSRISTMEHTPIGGYKVWDSFASELQLFLSMLYSPNNTPLFTDPCPLHVVAGATSREEASARLYASLVNSVQYLSDEYQKIFQVGFRVHLSHFQGAVVMYEDVDGTDTQRRHPFSAMPEKGIFW</sequence>
<dbReference type="KEGG" id="smo:SELMODRAFT_403038"/>
<dbReference type="AlphaFoldDB" id="D8QNV1"/>
<proteinExistence type="predicted"/>
<keyword evidence="1" id="KW-0040">ANK repeat</keyword>
<reference evidence="2 3" key="1">
    <citation type="journal article" date="2011" name="Science">
        <title>The Selaginella genome identifies genetic changes associated with the evolution of vascular plants.</title>
        <authorList>
            <person name="Banks J.A."/>
            <person name="Nishiyama T."/>
            <person name="Hasebe M."/>
            <person name="Bowman J.L."/>
            <person name="Gribskov M."/>
            <person name="dePamphilis C."/>
            <person name="Albert V.A."/>
            <person name="Aono N."/>
            <person name="Aoyama T."/>
            <person name="Ambrose B.A."/>
            <person name="Ashton N.W."/>
            <person name="Axtell M.J."/>
            <person name="Barker E."/>
            <person name="Barker M.S."/>
            <person name="Bennetzen J.L."/>
            <person name="Bonawitz N.D."/>
            <person name="Chapple C."/>
            <person name="Cheng C."/>
            <person name="Correa L.G."/>
            <person name="Dacre M."/>
            <person name="DeBarry J."/>
            <person name="Dreyer I."/>
            <person name="Elias M."/>
            <person name="Engstrom E.M."/>
            <person name="Estelle M."/>
            <person name="Feng L."/>
            <person name="Finet C."/>
            <person name="Floyd S.K."/>
            <person name="Frommer W.B."/>
            <person name="Fujita T."/>
            <person name="Gramzow L."/>
            <person name="Gutensohn M."/>
            <person name="Harholt J."/>
            <person name="Hattori M."/>
            <person name="Heyl A."/>
            <person name="Hirai T."/>
            <person name="Hiwatashi Y."/>
            <person name="Ishikawa M."/>
            <person name="Iwata M."/>
            <person name="Karol K.G."/>
            <person name="Koehler B."/>
            <person name="Kolukisaoglu U."/>
            <person name="Kubo M."/>
            <person name="Kurata T."/>
            <person name="Lalonde S."/>
            <person name="Li K."/>
            <person name="Li Y."/>
            <person name="Litt A."/>
            <person name="Lyons E."/>
            <person name="Manning G."/>
            <person name="Maruyama T."/>
            <person name="Michael T.P."/>
            <person name="Mikami K."/>
            <person name="Miyazaki S."/>
            <person name="Morinaga S."/>
            <person name="Murata T."/>
            <person name="Mueller-Roeber B."/>
            <person name="Nelson D.R."/>
            <person name="Obara M."/>
            <person name="Oguri Y."/>
            <person name="Olmstead R.G."/>
            <person name="Onodera N."/>
            <person name="Petersen B.L."/>
            <person name="Pils B."/>
            <person name="Prigge M."/>
            <person name="Rensing S.A."/>
            <person name="Riano-Pachon D.M."/>
            <person name="Roberts A.W."/>
            <person name="Sato Y."/>
            <person name="Scheller H.V."/>
            <person name="Schulz B."/>
            <person name="Schulz C."/>
            <person name="Shakirov E.V."/>
            <person name="Shibagaki N."/>
            <person name="Shinohara N."/>
            <person name="Shippen D.E."/>
            <person name="Soerensen I."/>
            <person name="Sotooka R."/>
            <person name="Sugimoto N."/>
            <person name="Sugita M."/>
            <person name="Sumikawa N."/>
            <person name="Tanurdzic M."/>
            <person name="Theissen G."/>
            <person name="Ulvskov P."/>
            <person name="Wakazuki S."/>
            <person name="Weng J.K."/>
            <person name="Willats W.W."/>
            <person name="Wipf D."/>
            <person name="Wolf P.G."/>
            <person name="Yang L."/>
            <person name="Zimmer A.D."/>
            <person name="Zhu Q."/>
            <person name="Mitros T."/>
            <person name="Hellsten U."/>
            <person name="Loque D."/>
            <person name="Otillar R."/>
            <person name="Salamov A."/>
            <person name="Schmutz J."/>
            <person name="Shapiro H."/>
            <person name="Lindquist E."/>
            <person name="Lucas S."/>
            <person name="Rokhsar D."/>
            <person name="Grigoriev I.V."/>
        </authorList>
    </citation>
    <scope>NUCLEOTIDE SEQUENCE [LARGE SCALE GENOMIC DNA]</scope>
</reference>